<dbReference type="PROSITE" id="PS50012">
    <property type="entry name" value="RCC1_3"/>
    <property type="match status" value="2"/>
</dbReference>
<evidence type="ECO:0008006" key="5">
    <source>
        <dbReference type="Google" id="ProtNLM"/>
    </source>
</evidence>
<dbReference type="PANTHER" id="PTHR47563:SF1">
    <property type="entry name" value="PROTEIN FMP25, MITOCHONDRIAL"/>
    <property type="match status" value="1"/>
</dbReference>
<evidence type="ECO:0000256" key="1">
    <source>
        <dbReference type="PROSITE-ProRule" id="PRU00235"/>
    </source>
</evidence>
<dbReference type="GO" id="GO:0034551">
    <property type="term" value="P:mitochondrial respiratory chain complex III assembly"/>
    <property type="evidence" value="ECO:0007669"/>
    <property type="project" value="TreeGrafter"/>
</dbReference>
<dbReference type="SUPFAM" id="SSF50985">
    <property type="entry name" value="RCC1/BLIP-II"/>
    <property type="match status" value="1"/>
</dbReference>
<protein>
    <recommendedName>
        <fullName evidence="5">RCC1/BLIP-II</fullName>
    </recommendedName>
</protein>
<dbReference type="GO" id="GO:0005743">
    <property type="term" value="C:mitochondrial inner membrane"/>
    <property type="evidence" value="ECO:0007669"/>
    <property type="project" value="TreeGrafter"/>
</dbReference>
<evidence type="ECO:0000313" key="4">
    <source>
        <dbReference type="Proteomes" id="UP000886523"/>
    </source>
</evidence>
<keyword evidence="4" id="KW-1185">Reference proteome</keyword>
<comment type="caution">
    <text evidence="3">The sequence shown here is derived from an EMBL/GenBank/DDBJ whole genome shotgun (WGS) entry which is preliminary data.</text>
</comment>
<dbReference type="AlphaFoldDB" id="A0A9P6BBR6"/>
<dbReference type="Pfam" id="PF00415">
    <property type="entry name" value="RCC1"/>
    <property type="match status" value="1"/>
</dbReference>
<dbReference type="PANTHER" id="PTHR47563">
    <property type="entry name" value="PROTEIN FMP25, MITOCHONDRIAL"/>
    <property type="match status" value="1"/>
</dbReference>
<proteinExistence type="predicted"/>
<feature type="repeat" description="RCC1" evidence="1">
    <location>
        <begin position="74"/>
        <end position="125"/>
    </location>
</feature>
<dbReference type="Proteomes" id="UP000886523">
    <property type="component" value="Unassembled WGS sequence"/>
</dbReference>
<name>A0A9P6BBR6_9AGAM</name>
<dbReference type="OrthoDB" id="10256179at2759"/>
<dbReference type="EMBL" id="MU128915">
    <property type="protein sequence ID" value="KAF9519871.1"/>
    <property type="molecule type" value="Genomic_DNA"/>
</dbReference>
<dbReference type="InterPro" id="IPR009091">
    <property type="entry name" value="RCC1/BLIP-II"/>
</dbReference>
<evidence type="ECO:0000313" key="3">
    <source>
        <dbReference type="EMBL" id="KAF9519871.1"/>
    </source>
</evidence>
<organism evidence="3 4">
    <name type="scientific">Hydnum rufescens UP504</name>
    <dbReference type="NCBI Taxonomy" id="1448309"/>
    <lineage>
        <taxon>Eukaryota</taxon>
        <taxon>Fungi</taxon>
        <taxon>Dikarya</taxon>
        <taxon>Basidiomycota</taxon>
        <taxon>Agaricomycotina</taxon>
        <taxon>Agaricomycetes</taxon>
        <taxon>Cantharellales</taxon>
        <taxon>Hydnaceae</taxon>
        <taxon>Hydnum</taxon>
    </lineage>
</organism>
<sequence length="565" mass="60304">MFRLAGRALPRRWPGGTRTTLVLVAGGALVSASLLPDYVHNDAKPAWGGETERPGPPGLQPRADISPEETVQELKAYAWGSNSYKLLGESGTEVWRFPTPASRLSGVALRDVALHETHAVAVDAAGDVYQWGSQLGDAPSCTLKGKAIVRVAISPSNVFALSASGKIYDLSASQPVTLELEESWLSRWTPTFLGGGNSKNELRADGGLTRAEKFISVSAGRDHLLAVTSKGRVFVHPITLNANSHGQLGTRKIRVLDSDPTLSKPSAVQVELVPKIQQDPVANWTRSSRPSDSGDITPPPENRPLAKLLYEIPALKGIGIAQAVANDRSSYALTKENGGVLTWGANEFGQLGLGSTTTLSCVFVPTEIPLSRAFPSGTSVRCTDVAAGGDIAYFTTESVTDPHSTPVIDIFACGMGQYGALGNGLHSQAQGTPVKVKNISGNMTFNEMRGALEAIRPQSFSVSPTGHALLSLSSGRNLLTWGQNSTYQLGNGKRSSIAQPSYVRDFSPVSGAEDDNQGRMALREGRLKVLRDMGGRVYGRNVKVQEWPVAGWNSSVVYWRAHPAT</sequence>
<feature type="repeat" description="RCC1" evidence="1">
    <location>
        <begin position="338"/>
        <end position="398"/>
    </location>
</feature>
<dbReference type="Gene3D" id="2.130.10.30">
    <property type="entry name" value="Regulator of chromosome condensation 1/beta-lactamase-inhibitor protein II"/>
    <property type="match status" value="2"/>
</dbReference>
<accession>A0A9P6BBR6</accession>
<dbReference type="InterPro" id="IPR000408">
    <property type="entry name" value="Reg_chr_condens"/>
</dbReference>
<feature type="region of interest" description="Disordered" evidence="2">
    <location>
        <begin position="279"/>
        <end position="302"/>
    </location>
</feature>
<feature type="region of interest" description="Disordered" evidence="2">
    <location>
        <begin position="45"/>
        <end position="64"/>
    </location>
</feature>
<gene>
    <name evidence="3" type="ORF">BS47DRAFT_1324205</name>
</gene>
<evidence type="ECO:0000256" key="2">
    <source>
        <dbReference type="SAM" id="MobiDB-lite"/>
    </source>
</evidence>
<dbReference type="InterPro" id="IPR053245">
    <property type="entry name" value="MitoProcess-Associated"/>
</dbReference>
<reference evidence="3" key="1">
    <citation type="journal article" date="2020" name="Nat. Commun.">
        <title>Large-scale genome sequencing of mycorrhizal fungi provides insights into the early evolution of symbiotic traits.</title>
        <authorList>
            <person name="Miyauchi S."/>
            <person name="Kiss E."/>
            <person name="Kuo A."/>
            <person name="Drula E."/>
            <person name="Kohler A."/>
            <person name="Sanchez-Garcia M."/>
            <person name="Morin E."/>
            <person name="Andreopoulos B."/>
            <person name="Barry K.W."/>
            <person name="Bonito G."/>
            <person name="Buee M."/>
            <person name="Carver A."/>
            <person name="Chen C."/>
            <person name="Cichocki N."/>
            <person name="Clum A."/>
            <person name="Culley D."/>
            <person name="Crous P.W."/>
            <person name="Fauchery L."/>
            <person name="Girlanda M."/>
            <person name="Hayes R.D."/>
            <person name="Keri Z."/>
            <person name="LaButti K."/>
            <person name="Lipzen A."/>
            <person name="Lombard V."/>
            <person name="Magnuson J."/>
            <person name="Maillard F."/>
            <person name="Murat C."/>
            <person name="Nolan M."/>
            <person name="Ohm R.A."/>
            <person name="Pangilinan J."/>
            <person name="Pereira M.F."/>
            <person name="Perotto S."/>
            <person name="Peter M."/>
            <person name="Pfister S."/>
            <person name="Riley R."/>
            <person name="Sitrit Y."/>
            <person name="Stielow J.B."/>
            <person name="Szollosi G."/>
            <person name="Zifcakova L."/>
            <person name="Stursova M."/>
            <person name="Spatafora J.W."/>
            <person name="Tedersoo L."/>
            <person name="Vaario L.M."/>
            <person name="Yamada A."/>
            <person name="Yan M."/>
            <person name="Wang P."/>
            <person name="Xu J."/>
            <person name="Bruns T."/>
            <person name="Baldrian P."/>
            <person name="Vilgalys R."/>
            <person name="Dunand C."/>
            <person name="Henrissat B."/>
            <person name="Grigoriev I.V."/>
            <person name="Hibbett D."/>
            <person name="Nagy L.G."/>
            <person name="Martin F.M."/>
        </authorList>
    </citation>
    <scope>NUCLEOTIDE SEQUENCE</scope>
    <source>
        <strain evidence="3">UP504</strain>
    </source>
</reference>